<gene>
    <name evidence="2" type="ORF">ACEN34_10190</name>
</gene>
<accession>A0ABW8UFA7</accession>
<dbReference type="InterPro" id="IPR008269">
    <property type="entry name" value="Lon_proteolytic"/>
</dbReference>
<keyword evidence="3" id="KW-1185">Reference proteome</keyword>
<keyword evidence="2" id="KW-0378">Hydrolase</keyword>
<dbReference type="GO" id="GO:0008233">
    <property type="term" value="F:peptidase activity"/>
    <property type="evidence" value="ECO:0007669"/>
    <property type="project" value="UniProtKB-KW"/>
</dbReference>
<organism evidence="2 3">
    <name type="scientific">Loigolactobacillus zhaoyuanensis</name>
    <dbReference type="NCBI Taxonomy" id="2486017"/>
    <lineage>
        <taxon>Bacteria</taxon>
        <taxon>Bacillati</taxon>
        <taxon>Bacillota</taxon>
        <taxon>Bacilli</taxon>
        <taxon>Lactobacillales</taxon>
        <taxon>Lactobacillaceae</taxon>
        <taxon>Loigolactobacillus</taxon>
    </lineage>
</organism>
<dbReference type="Gene3D" id="3.30.230.10">
    <property type="match status" value="1"/>
</dbReference>
<comment type="caution">
    <text evidence="2">The sequence shown here is derived from an EMBL/GenBank/DDBJ whole genome shotgun (WGS) entry which is preliminary data.</text>
</comment>
<evidence type="ECO:0000313" key="2">
    <source>
        <dbReference type="EMBL" id="MFL2029985.1"/>
    </source>
</evidence>
<dbReference type="GO" id="GO:0006508">
    <property type="term" value="P:proteolysis"/>
    <property type="evidence" value="ECO:0007669"/>
    <property type="project" value="UniProtKB-KW"/>
</dbReference>
<evidence type="ECO:0000259" key="1">
    <source>
        <dbReference type="Pfam" id="PF05362"/>
    </source>
</evidence>
<feature type="domain" description="Lon proteolytic" evidence="1">
    <location>
        <begin position="2"/>
        <end position="159"/>
    </location>
</feature>
<reference evidence="2 3" key="1">
    <citation type="submission" date="2024-08" db="EMBL/GenBank/DDBJ databases">
        <authorList>
            <person name="Arias E."/>
        </authorList>
    </citation>
    <scope>NUCLEOTIDE SEQUENCE [LARGE SCALE GENOMIC DNA]</scope>
    <source>
        <strain evidence="2 3">FAM 25317</strain>
    </source>
</reference>
<dbReference type="InterPro" id="IPR020568">
    <property type="entry name" value="Ribosomal_Su5_D2-typ_SF"/>
</dbReference>
<sequence>MESQMTAGNGKTSWTGIQSNRLAKEEMDTAFNYLKANFSQVSQNIAPAQHDYIVNATNLNNGAMATELSLATYVALVSISVGKPVIGGLAILGDFSIGGTIKKMDSLADRLQVALDSGAKAVLIPSSATSELGTVPGDLIAAFSLKFYNTIEDAVMKALGVQQ</sequence>
<dbReference type="InterPro" id="IPR027065">
    <property type="entry name" value="Lon_Prtase"/>
</dbReference>
<dbReference type="EC" id="3.4.21.-" evidence="2"/>
<dbReference type="RefSeq" id="WP_407137599.1">
    <property type="nucleotide sequence ID" value="NZ_JBGQPK010000051.1"/>
</dbReference>
<dbReference type="PANTHER" id="PTHR10046">
    <property type="entry name" value="ATP DEPENDENT LON PROTEASE FAMILY MEMBER"/>
    <property type="match status" value="1"/>
</dbReference>
<dbReference type="EMBL" id="JBGQPK010000051">
    <property type="protein sequence ID" value="MFL2029985.1"/>
    <property type="molecule type" value="Genomic_DNA"/>
</dbReference>
<keyword evidence="2" id="KW-0645">Protease</keyword>
<name>A0ABW8UFA7_9LACO</name>
<dbReference type="Proteomes" id="UP001625389">
    <property type="component" value="Unassembled WGS sequence"/>
</dbReference>
<dbReference type="Pfam" id="PF05362">
    <property type="entry name" value="Lon_C"/>
    <property type="match status" value="1"/>
</dbReference>
<dbReference type="SUPFAM" id="SSF54211">
    <property type="entry name" value="Ribosomal protein S5 domain 2-like"/>
    <property type="match status" value="1"/>
</dbReference>
<dbReference type="InterPro" id="IPR014721">
    <property type="entry name" value="Ribsml_uS5_D2-typ_fold_subgr"/>
</dbReference>
<protein>
    <submittedName>
        <fullName evidence="2">S16 family serine protease</fullName>
        <ecNumber evidence="2">3.4.21.-</ecNumber>
    </submittedName>
</protein>
<evidence type="ECO:0000313" key="3">
    <source>
        <dbReference type="Proteomes" id="UP001625389"/>
    </source>
</evidence>
<proteinExistence type="predicted"/>